<evidence type="ECO:0000313" key="1">
    <source>
        <dbReference type="EMBL" id="CAF2133328.1"/>
    </source>
</evidence>
<dbReference type="Proteomes" id="UP000663824">
    <property type="component" value="Unassembled WGS sequence"/>
</dbReference>
<name>A0A816WFX9_9BILA</name>
<dbReference type="AlphaFoldDB" id="A0A816WFX9"/>
<sequence length="243" mass="27322">MVDHRNSAGLLNEQTDYDTIHSLPDWLRAELDKAGYQPTICPNPNYPTDENGYYNDPHPLIQRVPVAPECQAPVYERQAKVVHLKPPPPEPSGLLTVVEKCPRQLSPPPRKTIWCPSEPPSKPTPIVLRGRILEQSSPLAPRLCKEAERFDRVPVAPECQAPVYERQAKVVHLKPPPPEPSGLLTVVEKCPRQLSPPPRKTIWCPSEPPPKPTPIVLRGRILEQSSPLAPRLCKEAERFDVLY</sequence>
<comment type="caution">
    <text evidence="1">The sequence shown here is derived from an EMBL/GenBank/DDBJ whole genome shotgun (WGS) entry which is preliminary data.</text>
</comment>
<evidence type="ECO:0000313" key="2">
    <source>
        <dbReference type="Proteomes" id="UP000663824"/>
    </source>
</evidence>
<reference evidence="1" key="1">
    <citation type="submission" date="2021-02" db="EMBL/GenBank/DDBJ databases">
        <authorList>
            <person name="Nowell W R."/>
        </authorList>
    </citation>
    <scope>NUCLEOTIDE SEQUENCE</scope>
</reference>
<proteinExistence type="predicted"/>
<protein>
    <submittedName>
        <fullName evidence="1">Uncharacterized protein</fullName>
    </submittedName>
</protein>
<organism evidence="1 2">
    <name type="scientific">Rotaria magnacalcarata</name>
    <dbReference type="NCBI Taxonomy" id="392030"/>
    <lineage>
        <taxon>Eukaryota</taxon>
        <taxon>Metazoa</taxon>
        <taxon>Spiralia</taxon>
        <taxon>Gnathifera</taxon>
        <taxon>Rotifera</taxon>
        <taxon>Eurotatoria</taxon>
        <taxon>Bdelloidea</taxon>
        <taxon>Philodinida</taxon>
        <taxon>Philodinidae</taxon>
        <taxon>Rotaria</taxon>
    </lineage>
</organism>
<dbReference type="EMBL" id="CAJNRE010014957">
    <property type="protein sequence ID" value="CAF2133328.1"/>
    <property type="molecule type" value="Genomic_DNA"/>
</dbReference>
<gene>
    <name evidence="1" type="ORF">MBJ925_LOCUS28015</name>
</gene>
<accession>A0A816WFX9</accession>